<evidence type="ECO:0000256" key="4">
    <source>
        <dbReference type="ARBA" id="ARBA00022825"/>
    </source>
</evidence>
<dbReference type="InterPro" id="IPR000209">
    <property type="entry name" value="Peptidase_S8/S53_dom"/>
</dbReference>
<evidence type="ECO:0000313" key="11">
    <source>
        <dbReference type="Proteomes" id="UP000324646"/>
    </source>
</evidence>
<reference evidence="10 11" key="1">
    <citation type="submission" date="2019-07" db="EMBL/GenBank/DDBJ databases">
        <title>Complete genome of Crassaminicella thermophila SY095.</title>
        <authorList>
            <person name="Li X."/>
        </authorList>
    </citation>
    <scope>NUCLEOTIDE SEQUENCE [LARGE SCALE GENOMIC DNA]</scope>
    <source>
        <strain evidence="10 11">SY095</strain>
    </source>
</reference>
<dbReference type="InterPro" id="IPR037045">
    <property type="entry name" value="S8pro/Inhibitor_I9_sf"/>
</dbReference>
<name>A0A5C0SHN0_CRATE</name>
<accession>A0A5C0SHN0</accession>
<dbReference type="AlphaFoldDB" id="A0A5C0SHN0"/>
<dbReference type="SUPFAM" id="SSF54897">
    <property type="entry name" value="Protease propeptides/inhibitors"/>
    <property type="match status" value="1"/>
</dbReference>
<dbReference type="Pfam" id="PF00082">
    <property type="entry name" value="Peptidase_S8"/>
    <property type="match status" value="1"/>
</dbReference>
<feature type="active site" description="Charge relay system" evidence="5 6">
    <location>
        <position position="123"/>
    </location>
</feature>
<feature type="active site" description="Charge relay system" evidence="5 6">
    <location>
        <position position="158"/>
    </location>
</feature>
<evidence type="ECO:0000313" key="10">
    <source>
        <dbReference type="EMBL" id="QEK13492.1"/>
    </source>
</evidence>
<evidence type="ECO:0000256" key="5">
    <source>
        <dbReference type="PIRSR" id="PIRSR615500-1"/>
    </source>
</evidence>
<sequence>MMKMNIRRIRAQFVHPVVIARMSAGTKEYISTIVYSNGTCDNIRDCILDAGGKIKYHIPLINAIAAEIPAKAIDHIAAEHMVQFINHDAKVFKCMDNASLAVAGHFVHDVGYTGEGVGIAIIDTGVYPHDDLVKPINRIIAFKDFVNNKTYPYDDDGHGTHVAGIAAGNGYANIKYKGIAPKANIIGVKVLDETGSGSTSDILAGLQWVIDNKDKYNIKVVNMSLGSPADTTYREDPLAKGAAEAVKNGLTVITAAGNNGPNPRSIMSPGNSPSVITVGAADDNRTTSYEDDFVADFSSRGPTISGITKPDIVAPGVDIVSLSNKGHSSYVSHSGTSMATPMVSGTAALLYQKDPNLSPSQIKSKLSNTAINIGDSRYAEGAGILNIRGALDLDNEEAPLPDEHNTESPIPPQRPRRPENGLSFLFNLLDPSLLPLLLLFL</sequence>
<protein>
    <submittedName>
        <fullName evidence="10">S8 family peptidase</fullName>
    </submittedName>
</protein>
<dbReference type="InterPro" id="IPR023828">
    <property type="entry name" value="Peptidase_S8_Ser-AS"/>
</dbReference>
<keyword evidence="3 6" id="KW-0378">Hydrolase</keyword>
<dbReference type="PROSITE" id="PS51892">
    <property type="entry name" value="SUBTILASE"/>
    <property type="match status" value="1"/>
</dbReference>
<feature type="region of interest" description="Disordered" evidence="8">
    <location>
        <begin position="396"/>
        <end position="417"/>
    </location>
</feature>
<dbReference type="PANTHER" id="PTHR43806">
    <property type="entry name" value="PEPTIDASE S8"/>
    <property type="match status" value="1"/>
</dbReference>
<keyword evidence="11" id="KW-1185">Reference proteome</keyword>
<feature type="domain" description="Peptidase S8/S53" evidence="9">
    <location>
        <begin position="114"/>
        <end position="377"/>
    </location>
</feature>
<dbReference type="InterPro" id="IPR022398">
    <property type="entry name" value="Peptidase_S8_His-AS"/>
</dbReference>
<dbReference type="InterPro" id="IPR036852">
    <property type="entry name" value="Peptidase_S8/S53_dom_sf"/>
</dbReference>
<dbReference type="SUPFAM" id="SSF52743">
    <property type="entry name" value="Subtilisin-like"/>
    <property type="match status" value="1"/>
</dbReference>
<dbReference type="GO" id="GO:0006508">
    <property type="term" value="P:proteolysis"/>
    <property type="evidence" value="ECO:0007669"/>
    <property type="project" value="UniProtKB-KW"/>
</dbReference>
<dbReference type="GO" id="GO:0004252">
    <property type="term" value="F:serine-type endopeptidase activity"/>
    <property type="evidence" value="ECO:0007669"/>
    <property type="project" value="UniProtKB-UniRule"/>
</dbReference>
<dbReference type="KEGG" id="crs:FQB35_15150"/>
<dbReference type="OrthoDB" id="9798386at2"/>
<gene>
    <name evidence="10" type="ORF">FQB35_15150</name>
</gene>
<dbReference type="PRINTS" id="PR00723">
    <property type="entry name" value="SUBTILISIN"/>
</dbReference>
<dbReference type="Gene3D" id="3.30.70.80">
    <property type="entry name" value="Peptidase S8 propeptide/proteinase inhibitor I9"/>
    <property type="match status" value="1"/>
</dbReference>
<dbReference type="PROSITE" id="PS00138">
    <property type="entry name" value="SUBTILASE_SER"/>
    <property type="match status" value="1"/>
</dbReference>
<comment type="similarity">
    <text evidence="1 6 7">Belongs to the peptidase S8 family.</text>
</comment>
<evidence type="ECO:0000256" key="8">
    <source>
        <dbReference type="SAM" id="MobiDB-lite"/>
    </source>
</evidence>
<evidence type="ECO:0000256" key="6">
    <source>
        <dbReference type="PROSITE-ProRule" id="PRU01240"/>
    </source>
</evidence>
<dbReference type="EMBL" id="CP042243">
    <property type="protein sequence ID" value="QEK13492.1"/>
    <property type="molecule type" value="Genomic_DNA"/>
</dbReference>
<dbReference type="Gene3D" id="3.40.50.200">
    <property type="entry name" value="Peptidase S8/S53 domain"/>
    <property type="match status" value="1"/>
</dbReference>
<evidence type="ECO:0000256" key="3">
    <source>
        <dbReference type="ARBA" id="ARBA00022801"/>
    </source>
</evidence>
<feature type="active site" description="Charge relay system" evidence="5 6">
    <location>
        <position position="337"/>
    </location>
</feature>
<dbReference type="InterPro" id="IPR015500">
    <property type="entry name" value="Peptidase_S8_subtilisin-rel"/>
</dbReference>
<evidence type="ECO:0000259" key="9">
    <source>
        <dbReference type="Pfam" id="PF00082"/>
    </source>
</evidence>
<dbReference type="InterPro" id="IPR023827">
    <property type="entry name" value="Peptidase_S8_Asp-AS"/>
</dbReference>
<evidence type="ECO:0000256" key="7">
    <source>
        <dbReference type="RuleBase" id="RU003355"/>
    </source>
</evidence>
<organism evidence="10 11">
    <name type="scientific">Crassaminicella thermophila</name>
    <dbReference type="NCBI Taxonomy" id="2599308"/>
    <lineage>
        <taxon>Bacteria</taxon>
        <taxon>Bacillati</taxon>
        <taxon>Bacillota</taxon>
        <taxon>Clostridia</taxon>
        <taxon>Eubacteriales</taxon>
        <taxon>Clostridiaceae</taxon>
        <taxon>Crassaminicella</taxon>
    </lineage>
</organism>
<evidence type="ECO:0000256" key="1">
    <source>
        <dbReference type="ARBA" id="ARBA00011073"/>
    </source>
</evidence>
<dbReference type="PROSITE" id="PS00136">
    <property type="entry name" value="SUBTILASE_ASP"/>
    <property type="match status" value="1"/>
</dbReference>
<keyword evidence="2 6" id="KW-0645">Protease</keyword>
<dbReference type="Proteomes" id="UP000324646">
    <property type="component" value="Chromosome"/>
</dbReference>
<dbReference type="PROSITE" id="PS00137">
    <property type="entry name" value="SUBTILASE_HIS"/>
    <property type="match status" value="1"/>
</dbReference>
<dbReference type="InterPro" id="IPR050131">
    <property type="entry name" value="Peptidase_S8_subtilisin-like"/>
</dbReference>
<keyword evidence="4 6" id="KW-0720">Serine protease</keyword>
<dbReference type="CDD" id="cd07487">
    <property type="entry name" value="Peptidases_S8_1"/>
    <property type="match status" value="1"/>
</dbReference>
<dbReference type="PANTHER" id="PTHR43806:SF65">
    <property type="entry name" value="SERINE PROTEASE APRX"/>
    <property type="match status" value="1"/>
</dbReference>
<evidence type="ECO:0000256" key="2">
    <source>
        <dbReference type="ARBA" id="ARBA00022670"/>
    </source>
</evidence>
<proteinExistence type="inferred from homology"/>